<feature type="repeat" description="NHL" evidence="8">
    <location>
        <begin position="611"/>
        <end position="656"/>
    </location>
</feature>
<evidence type="ECO:0000256" key="4">
    <source>
        <dbReference type="ARBA" id="ARBA00022771"/>
    </source>
</evidence>
<keyword evidence="12" id="KW-1185">Reference proteome</keyword>
<reference evidence="11" key="2">
    <citation type="submission" date="2017-05" db="UniProtKB">
        <authorList>
            <consortium name="EnsemblMetazoa"/>
        </authorList>
    </citation>
    <scope>IDENTIFICATION</scope>
</reference>
<dbReference type="PROSITE" id="PS00518">
    <property type="entry name" value="ZF_RING_1"/>
    <property type="match status" value="1"/>
</dbReference>
<evidence type="ECO:0000256" key="1">
    <source>
        <dbReference type="ARBA" id="ARBA00022553"/>
    </source>
</evidence>
<accession>A0A1X7SWU3</accession>
<keyword evidence="3" id="KW-0677">Repeat</keyword>
<dbReference type="eggNOG" id="KOG2177">
    <property type="taxonomic scope" value="Eukaryota"/>
</dbReference>
<feature type="repeat" description="NHL" evidence="8">
    <location>
        <begin position="516"/>
        <end position="560"/>
    </location>
</feature>
<dbReference type="PROSITE" id="PS51125">
    <property type="entry name" value="NHL"/>
    <property type="match status" value="5"/>
</dbReference>
<dbReference type="InterPro" id="IPR047153">
    <property type="entry name" value="TRIM45/56/19-like"/>
</dbReference>
<keyword evidence="5" id="KW-0833">Ubl conjugation pathway</keyword>
<evidence type="ECO:0000256" key="6">
    <source>
        <dbReference type="ARBA" id="ARBA00022833"/>
    </source>
</evidence>
<dbReference type="CDD" id="cd05819">
    <property type="entry name" value="NHL"/>
    <property type="match status" value="1"/>
</dbReference>
<dbReference type="PANTHER" id="PTHR25462">
    <property type="entry name" value="BONUS, ISOFORM C-RELATED"/>
    <property type="match status" value="1"/>
</dbReference>
<dbReference type="SUPFAM" id="SSF57850">
    <property type="entry name" value="RING/U-box"/>
    <property type="match status" value="1"/>
</dbReference>
<dbReference type="InterPro" id="IPR013083">
    <property type="entry name" value="Znf_RING/FYVE/PHD"/>
</dbReference>
<evidence type="ECO:0000313" key="12">
    <source>
        <dbReference type="Proteomes" id="UP000007879"/>
    </source>
</evidence>
<dbReference type="Proteomes" id="UP000007879">
    <property type="component" value="Unassembled WGS sequence"/>
</dbReference>
<dbReference type="Pfam" id="PF13445">
    <property type="entry name" value="zf-RING_UBOX"/>
    <property type="match status" value="1"/>
</dbReference>
<dbReference type="AlphaFoldDB" id="A0A1X7SWU3"/>
<dbReference type="PROSITE" id="PS50119">
    <property type="entry name" value="ZF_BBOX"/>
    <property type="match status" value="1"/>
</dbReference>
<evidence type="ECO:0000259" key="9">
    <source>
        <dbReference type="PROSITE" id="PS50089"/>
    </source>
</evidence>
<dbReference type="OMA" id="PYNQCIQ"/>
<dbReference type="SMART" id="SM00336">
    <property type="entry name" value="BBOX"/>
    <property type="match status" value="1"/>
</dbReference>
<evidence type="ECO:0000313" key="11">
    <source>
        <dbReference type="EnsemblMetazoa" id="Aqu2.1.06630_001"/>
    </source>
</evidence>
<evidence type="ECO:0000256" key="8">
    <source>
        <dbReference type="PROSITE-ProRule" id="PRU00504"/>
    </source>
</evidence>
<dbReference type="OrthoDB" id="342730at2759"/>
<dbReference type="InterPro" id="IPR027370">
    <property type="entry name" value="Znf-RING_euk"/>
</dbReference>
<dbReference type="InParanoid" id="A0A1X7SWU3"/>
<proteinExistence type="predicted"/>
<dbReference type="InterPro" id="IPR001258">
    <property type="entry name" value="NHL_repeat"/>
</dbReference>
<dbReference type="SUPFAM" id="SSF101898">
    <property type="entry name" value="NHL repeat"/>
    <property type="match status" value="1"/>
</dbReference>
<dbReference type="Gene3D" id="3.30.40.10">
    <property type="entry name" value="Zinc/RING finger domain, C3HC4 (zinc finger)"/>
    <property type="match status" value="1"/>
</dbReference>
<name>A0A1X7SWU3_AMPQE</name>
<dbReference type="InterPro" id="IPR003649">
    <property type="entry name" value="Bbox_C"/>
</dbReference>
<evidence type="ECO:0000259" key="10">
    <source>
        <dbReference type="PROSITE" id="PS50119"/>
    </source>
</evidence>
<dbReference type="SMART" id="SM00502">
    <property type="entry name" value="BBC"/>
    <property type="match status" value="1"/>
</dbReference>
<keyword evidence="4 7" id="KW-0863">Zinc-finger</keyword>
<sequence>MATTKPPSSSSPELRHKMEEQLTCPVCLDNYTNPKTLPCLHSFCQECLERLPLDKKNKTYYLSCPTCRQRAELPDKGVGAFPVAFHLNNLKEMQGLLNNRSSKVHIPAFNPPEVTCDDHGKPLELFCETCDTGICVTCQFGDHKHHKYELITEKYDQHCEKLRECLLPVERRKAALKKILSAITEREGEIRERGEGVLAEIHGMVEEMINVLRRSERKLTEQAKRVIDSRLKVLSEQKESTKKSLKLVEDVTTYVEQNLKTGSPQQVLGSKKQMMERMSNVTLPINWEELYPVEKADFELSKDIKSLHHIGDILTHSSTALQQCRVKKVDRITPSDKTLSFLLSMEAPDSSLLSVPLSSLKCSLVPVGKGDQPIPTTVTTTSTDPGVYKIQCNPSTSGTHTVKVQVYDVHLKDTSLVISISPHIDNISSVHVIDDVKGPLGVAITEDNRVIVAERDGHCVTILDKRGKKVKSLGGEGGRGNVKFSYLHCLAITLDKFILVSDSNSIQKISMDGQLIKSVGEWGSGPLQFNDPYGIAISPITGQVYIADVSNHRIQVLNPDLTFSHSFGSKGSGNGQFRSPYDIAIDNEGTVYVTDYYSHRVQKFSPDGKFVGQFGNKRFGPGQLNFPYGITIDTAASGLVFVSEWGNHRISVFTSDGVFVNKFGSMGRNVNQFDTPYGLAFNEDGALYVCDFNNKRLVVY</sequence>
<dbReference type="Gene3D" id="3.30.160.60">
    <property type="entry name" value="Classic Zinc Finger"/>
    <property type="match status" value="1"/>
</dbReference>
<feature type="domain" description="RING-type" evidence="9">
    <location>
        <begin position="24"/>
        <end position="68"/>
    </location>
</feature>
<dbReference type="EnsemblMetazoa" id="Aqu2.1.06630_001">
    <property type="protein sequence ID" value="Aqu2.1.06630_001"/>
    <property type="gene ID" value="Aqu2.1.06630"/>
</dbReference>
<reference evidence="12" key="1">
    <citation type="journal article" date="2010" name="Nature">
        <title>The Amphimedon queenslandica genome and the evolution of animal complexity.</title>
        <authorList>
            <person name="Srivastava M."/>
            <person name="Simakov O."/>
            <person name="Chapman J."/>
            <person name="Fahey B."/>
            <person name="Gauthier M.E."/>
            <person name="Mitros T."/>
            <person name="Richards G.S."/>
            <person name="Conaco C."/>
            <person name="Dacre M."/>
            <person name="Hellsten U."/>
            <person name="Larroux C."/>
            <person name="Putnam N.H."/>
            <person name="Stanke M."/>
            <person name="Adamska M."/>
            <person name="Darling A."/>
            <person name="Degnan S.M."/>
            <person name="Oakley T.H."/>
            <person name="Plachetzki D.C."/>
            <person name="Zhai Y."/>
            <person name="Adamski M."/>
            <person name="Calcino A."/>
            <person name="Cummins S.F."/>
            <person name="Goodstein D.M."/>
            <person name="Harris C."/>
            <person name="Jackson D.J."/>
            <person name="Leys S.P."/>
            <person name="Shu S."/>
            <person name="Woodcroft B.J."/>
            <person name="Vervoort M."/>
            <person name="Kosik K.S."/>
            <person name="Manning G."/>
            <person name="Degnan B.M."/>
            <person name="Rokhsar D.S."/>
        </authorList>
    </citation>
    <scope>NUCLEOTIDE SEQUENCE [LARGE SCALE GENOMIC DNA]</scope>
</reference>
<dbReference type="InterPro" id="IPR017907">
    <property type="entry name" value="Znf_RING_CS"/>
</dbReference>
<dbReference type="InterPro" id="IPR001841">
    <property type="entry name" value="Znf_RING"/>
</dbReference>
<dbReference type="PANTHER" id="PTHR25462:SF229">
    <property type="entry name" value="TRANSCRIPTION INTERMEDIARY FACTOR 1-BETA"/>
    <property type="match status" value="1"/>
</dbReference>
<feature type="repeat" description="NHL" evidence="8">
    <location>
        <begin position="564"/>
        <end position="607"/>
    </location>
</feature>
<dbReference type="GO" id="GO:0008270">
    <property type="term" value="F:zinc ion binding"/>
    <property type="evidence" value="ECO:0007669"/>
    <property type="project" value="UniProtKB-KW"/>
</dbReference>
<dbReference type="EnsemblMetazoa" id="XM_011410364.2">
    <property type="protein sequence ID" value="XP_011408666.2"/>
    <property type="gene ID" value="LOC105315649"/>
</dbReference>
<evidence type="ECO:0000256" key="2">
    <source>
        <dbReference type="ARBA" id="ARBA00022723"/>
    </source>
</evidence>
<evidence type="ECO:0000256" key="3">
    <source>
        <dbReference type="ARBA" id="ARBA00022737"/>
    </source>
</evidence>
<keyword evidence="6" id="KW-0862">Zinc</keyword>
<feature type="domain" description="B box-type" evidence="10">
    <location>
        <begin position="111"/>
        <end position="151"/>
    </location>
</feature>
<feature type="repeat" description="NHL" evidence="8">
    <location>
        <begin position="438"/>
        <end position="466"/>
    </location>
</feature>
<dbReference type="SMART" id="SM00184">
    <property type="entry name" value="RING"/>
    <property type="match status" value="1"/>
</dbReference>
<keyword evidence="2" id="KW-0479">Metal-binding</keyword>
<dbReference type="Pfam" id="PF00643">
    <property type="entry name" value="zf-B_box"/>
    <property type="match status" value="1"/>
</dbReference>
<evidence type="ECO:0000256" key="5">
    <source>
        <dbReference type="ARBA" id="ARBA00022786"/>
    </source>
</evidence>
<dbReference type="InterPro" id="IPR011042">
    <property type="entry name" value="6-blade_b-propeller_TolB-like"/>
</dbReference>
<dbReference type="KEGG" id="aqu:105315649"/>
<dbReference type="InterPro" id="IPR000315">
    <property type="entry name" value="Znf_B-box"/>
</dbReference>
<evidence type="ECO:0008006" key="13">
    <source>
        <dbReference type="Google" id="ProtNLM"/>
    </source>
</evidence>
<evidence type="ECO:0000256" key="7">
    <source>
        <dbReference type="PROSITE-ProRule" id="PRU00024"/>
    </source>
</evidence>
<protein>
    <recommendedName>
        <fullName evidence="13">RING-type domain-containing protein</fullName>
    </recommendedName>
</protein>
<organism evidence="11">
    <name type="scientific">Amphimedon queenslandica</name>
    <name type="common">Sponge</name>
    <dbReference type="NCBI Taxonomy" id="400682"/>
    <lineage>
        <taxon>Eukaryota</taxon>
        <taxon>Metazoa</taxon>
        <taxon>Porifera</taxon>
        <taxon>Demospongiae</taxon>
        <taxon>Heteroscleromorpha</taxon>
        <taxon>Haplosclerida</taxon>
        <taxon>Niphatidae</taxon>
        <taxon>Amphimedon</taxon>
    </lineage>
</organism>
<dbReference type="PROSITE" id="PS50089">
    <property type="entry name" value="ZF_RING_2"/>
    <property type="match status" value="1"/>
</dbReference>
<gene>
    <name evidence="11" type="primary">105315649</name>
</gene>
<dbReference type="Pfam" id="PF01436">
    <property type="entry name" value="NHL"/>
    <property type="match status" value="3"/>
</dbReference>
<keyword evidence="1" id="KW-0597">Phosphoprotein</keyword>
<dbReference type="GO" id="GO:0061630">
    <property type="term" value="F:ubiquitin protein ligase activity"/>
    <property type="evidence" value="ECO:0007669"/>
    <property type="project" value="TreeGrafter"/>
</dbReference>
<feature type="repeat" description="NHL" evidence="8">
    <location>
        <begin position="660"/>
        <end position="700"/>
    </location>
</feature>
<dbReference type="SUPFAM" id="SSF57845">
    <property type="entry name" value="B-box zinc-binding domain"/>
    <property type="match status" value="1"/>
</dbReference>
<dbReference type="GO" id="GO:0006513">
    <property type="term" value="P:protein monoubiquitination"/>
    <property type="evidence" value="ECO:0007669"/>
    <property type="project" value="TreeGrafter"/>
</dbReference>
<dbReference type="Gene3D" id="2.120.10.30">
    <property type="entry name" value="TolB, C-terminal domain"/>
    <property type="match status" value="2"/>
</dbReference>